<dbReference type="InterPro" id="IPR013057">
    <property type="entry name" value="AA_transpt_TM"/>
</dbReference>
<dbReference type="AlphaFoldDB" id="A0A1B0DLT3"/>
<dbReference type="PANTHER" id="PTHR22950:SF150">
    <property type="entry name" value="FI17861P1"/>
    <property type="match status" value="1"/>
</dbReference>
<comment type="subcellular location">
    <subcellularLocation>
        <location evidence="1">Membrane</location>
        <topology evidence="1">Multi-pass membrane protein</topology>
    </subcellularLocation>
</comment>
<keyword evidence="7" id="KW-1185">Reference proteome</keyword>
<protein>
    <recommendedName>
        <fullName evidence="5">Amino acid transporter transmembrane domain-containing protein</fullName>
    </recommendedName>
</protein>
<evidence type="ECO:0000256" key="2">
    <source>
        <dbReference type="ARBA" id="ARBA00022692"/>
    </source>
</evidence>
<dbReference type="Proteomes" id="UP000092462">
    <property type="component" value="Unassembled WGS sequence"/>
</dbReference>
<name>A0A1B0DLT3_PHLPP</name>
<dbReference type="PANTHER" id="PTHR22950">
    <property type="entry name" value="AMINO ACID TRANSPORTER"/>
    <property type="match status" value="1"/>
</dbReference>
<dbReference type="EMBL" id="AJVK01006808">
    <property type="status" value="NOT_ANNOTATED_CDS"/>
    <property type="molecule type" value="Genomic_DNA"/>
</dbReference>
<dbReference type="VEuPathDB" id="VectorBase:PPAPM1_009756"/>
<accession>A0A1B0DLT3</accession>
<keyword evidence="3" id="KW-1133">Transmembrane helix</keyword>
<dbReference type="Pfam" id="PF01490">
    <property type="entry name" value="Aa_trans"/>
    <property type="match status" value="1"/>
</dbReference>
<reference evidence="6" key="1">
    <citation type="submission" date="2022-08" db="UniProtKB">
        <authorList>
            <consortium name="EnsemblMetazoa"/>
        </authorList>
    </citation>
    <scope>IDENTIFICATION</scope>
    <source>
        <strain evidence="6">Israel</strain>
    </source>
</reference>
<dbReference type="GO" id="GO:0015179">
    <property type="term" value="F:L-amino acid transmembrane transporter activity"/>
    <property type="evidence" value="ECO:0007669"/>
    <property type="project" value="TreeGrafter"/>
</dbReference>
<dbReference type="GO" id="GO:0005774">
    <property type="term" value="C:vacuolar membrane"/>
    <property type="evidence" value="ECO:0007669"/>
    <property type="project" value="TreeGrafter"/>
</dbReference>
<evidence type="ECO:0000313" key="6">
    <source>
        <dbReference type="EnsemblMetazoa" id="PPAI009323-PA"/>
    </source>
</evidence>
<sequence length="415" mass="45553">MSYLETIVHVFKGNIGPGLFAMGDAMKNAGLILGPVLTVIIGIVCVHCQHLLLQCSKRMRNKANMQTYPDFARTVELCFENGPPRLRQWSKTMRIIVNVFLCVTQLGFCCVYFVFVSTNLQQIWNQYGISINDYLNLVIICAPILLTSLITNLKYLAPCSVVASACMLIGTGITLYFSVGDLPSPSERNFVASWETLPLFFGTTLFAFEGISLVLPLQNAMKVPRNFHRPAGVLNVGMCFVTFLFTGLGCLGYLKYGDKVEGSLTLNLPEDDQLAQSVKLLISLGVLLGYALQFFIAIQIMWPGIQEKFGPFNHPIIGEFAFRTIMVLVTLAIAMTVPKLSLFISLNGALCSTALALVFPPFIELVSNWEDSKGPGAAILLKNVAIMVVALLGFITGSYESLAQIIRAFSEQTPS</sequence>
<proteinExistence type="predicted"/>
<keyword evidence="2" id="KW-0812">Transmembrane</keyword>
<evidence type="ECO:0000256" key="3">
    <source>
        <dbReference type="ARBA" id="ARBA00022989"/>
    </source>
</evidence>
<organism evidence="6 7">
    <name type="scientific">Phlebotomus papatasi</name>
    <name type="common">Sandfly</name>
    <dbReference type="NCBI Taxonomy" id="29031"/>
    <lineage>
        <taxon>Eukaryota</taxon>
        <taxon>Metazoa</taxon>
        <taxon>Ecdysozoa</taxon>
        <taxon>Arthropoda</taxon>
        <taxon>Hexapoda</taxon>
        <taxon>Insecta</taxon>
        <taxon>Pterygota</taxon>
        <taxon>Neoptera</taxon>
        <taxon>Endopterygota</taxon>
        <taxon>Diptera</taxon>
        <taxon>Nematocera</taxon>
        <taxon>Psychodoidea</taxon>
        <taxon>Psychodidae</taxon>
        <taxon>Phlebotomus</taxon>
        <taxon>Phlebotomus</taxon>
    </lineage>
</organism>
<dbReference type="EnsemblMetazoa" id="PPAI009323-RA">
    <property type="protein sequence ID" value="PPAI009323-PA"/>
    <property type="gene ID" value="PPAI009323"/>
</dbReference>
<dbReference type="VEuPathDB" id="VectorBase:PPAI009323"/>
<evidence type="ECO:0000313" key="7">
    <source>
        <dbReference type="Proteomes" id="UP000092462"/>
    </source>
</evidence>
<evidence type="ECO:0000256" key="1">
    <source>
        <dbReference type="ARBA" id="ARBA00004141"/>
    </source>
</evidence>
<feature type="domain" description="Amino acid transporter transmembrane" evidence="5">
    <location>
        <begin position="2"/>
        <end position="401"/>
    </location>
</feature>
<keyword evidence="4" id="KW-0472">Membrane</keyword>
<evidence type="ECO:0000256" key="4">
    <source>
        <dbReference type="ARBA" id="ARBA00023136"/>
    </source>
</evidence>
<evidence type="ECO:0000259" key="5">
    <source>
        <dbReference type="Pfam" id="PF01490"/>
    </source>
</evidence>